<dbReference type="EMBL" id="VTES01000004">
    <property type="protein sequence ID" value="TYS63182.1"/>
    <property type="molecule type" value="Genomic_DNA"/>
</dbReference>
<feature type="compositionally biased region" description="Low complexity" evidence="1">
    <location>
        <begin position="82"/>
        <end position="94"/>
    </location>
</feature>
<accession>A0A5D4SM48</accession>
<comment type="caution">
    <text evidence="3">The sequence shown here is derived from an EMBL/GenBank/DDBJ whole genome shotgun (WGS) entry which is preliminary data.</text>
</comment>
<dbReference type="AlphaFoldDB" id="A0A5D4SM48"/>
<evidence type="ECO:0000256" key="2">
    <source>
        <dbReference type="SAM" id="Phobius"/>
    </source>
</evidence>
<feature type="region of interest" description="Disordered" evidence="1">
    <location>
        <begin position="141"/>
        <end position="175"/>
    </location>
</feature>
<evidence type="ECO:0000313" key="3">
    <source>
        <dbReference type="EMBL" id="TYS63182.1"/>
    </source>
</evidence>
<keyword evidence="2" id="KW-0812">Transmembrane</keyword>
<name>A0A5D4SM48_9BACI</name>
<gene>
    <name evidence="3" type="ORF">FZD47_16140</name>
</gene>
<keyword evidence="2" id="KW-1133">Transmembrane helix</keyword>
<dbReference type="Proteomes" id="UP000323732">
    <property type="component" value="Unassembled WGS sequence"/>
</dbReference>
<feature type="compositionally biased region" description="Low complexity" evidence="1">
    <location>
        <begin position="108"/>
        <end position="119"/>
    </location>
</feature>
<reference evidence="3 4" key="1">
    <citation type="submission" date="2019-08" db="EMBL/GenBank/DDBJ databases">
        <title>Bacillus genomes from the desert of Cuatro Cienegas, Coahuila.</title>
        <authorList>
            <person name="Olmedo-Alvarez G."/>
        </authorList>
    </citation>
    <scope>NUCLEOTIDE SEQUENCE [LARGE SCALE GENOMIC DNA]</scope>
    <source>
        <strain evidence="3 4">CH37_1T</strain>
    </source>
</reference>
<organism evidence="3 4">
    <name type="scientific">Bacillus infantis</name>
    <dbReference type="NCBI Taxonomy" id="324767"/>
    <lineage>
        <taxon>Bacteria</taxon>
        <taxon>Bacillati</taxon>
        <taxon>Bacillota</taxon>
        <taxon>Bacilli</taxon>
        <taxon>Bacillales</taxon>
        <taxon>Bacillaceae</taxon>
        <taxon>Bacillus</taxon>
    </lineage>
</organism>
<protein>
    <recommendedName>
        <fullName evidence="5">Swarming motility protein SwrB</fullName>
    </recommendedName>
</protein>
<dbReference type="RefSeq" id="WP_129611767.1">
    <property type="nucleotide sequence ID" value="NZ_SEHK01000001.1"/>
</dbReference>
<evidence type="ECO:0000313" key="4">
    <source>
        <dbReference type="Proteomes" id="UP000323732"/>
    </source>
</evidence>
<evidence type="ECO:0000256" key="1">
    <source>
        <dbReference type="SAM" id="MobiDB-lite"/>
    </source>
</evidence>
<keyword evidence="2" id="KW-0472">Membrane</keyword>
<evidence type="ECO:0008006" key="5">
    <source>
        <dbReference type="Google" id="ProtNLM"/>
    </source>
</evidence>
<sequence>MTIFLLAVSLIINLILIFAVALLYMRQNRLFEMEKRQGQSFREVEDAIAAFIVEIKEDNDKLLRNIQKSSQPAGDVHSKTNGTAAAQAADAGAGRVKGPPAPNLRKGSSMQKKAAQAYSQKKEPMPEDYMLFPEDIVELGEASQSGAEPSQAEPEESGQAGGSILEQAQTLHDQGFAEEEIARKLGRGKTEISLLLKFRQNRQE</sequence>
<feature type="region of interest" description="Disordered" evidence="1">
    <location>
        <begin position="69"/>
        <end position="127"/>
    </location>
</feature>
<feature type="transmembrane region" description="Helical" evidence="2">
    <location>
        <begin position="6"/>
        <end position="25"/>
    </location>
</feature>
<proteinExistence type="predicted"/>